<organism evidence="2 3">
    <name type="scientific">Streptomyces virginiae</name>
    <name type="common">Streptomyces cinnamonensis</name>
    <dbReference type="NCBI Taxonomy" id="1961"/>
    <lineage>
        <taxon>Bacteria</taxon>
        <taxon>Bacillati</taxon>
        <taxon>Actinomycetota</taxon>
        <taxon>Actinomycetes</taxon>
        <taxon>Kitasatosporales</taxon>
        <taxon>Streptomycetaceae</taxon>
        <taxon>Streptomyces</taxon>
    </lineage>
</organism>
<accession>A0ABQ3NR61</accession>
<reference evidence="3" key="1">
    <citation type="submission" date="2020-09" db="EMBL/GenBank/DDBJ databases">
        <title>Whole genome shotgun sequence of Streptomyces cinnamonensis NBRC 15873.</title>
        <authorList>
            <person name="Komaki H."/>
            <person name="Tamura T."/>
        </authorList>
    </citation>
    <scope>NUCLEOTIDE SEQUENCE [LARGE SCALE GENOMIC DNA]</scope>
    <source>
        <strain evidence="3">NBRC 15873</strain>
    </source>
</reference>
<evidence type="ECO:0000256" key="1">
    <source>
        <dbReference type="SAM" id="MobiDB-lite"/>
    </source>
</evidence>
<evidence type="ECO:0000313" key="2">
    <source>
        <dbReference type="EMBL" id="GHI15212.1"/>
    </source>
</evidence>
<name>A0ABQ3NR61_STRVG</name>
<dbReference type="Proteomes" id="UP000660554">
    <property type="component" value="Unassembled WGS sequence"/>
</dbReference>
<dbReference type="EMBL" id="BNDV01000010">
    <property type="protein sequence ID" value="GHI15212.1"/>
    <property type="molecule type" value="Genomic_DNA"/>
</dbReference>
<comment type="caution">
    <text evidence="2">The sequence shown here is derived from an EMBL/GenBank/DDBJ whole genome shotgun (WGS) entry which is preliminary data.</text>
</comment>
<protein>
    <submittedName>
        <fullName evidence="2">Uncharacterized protein</fullName>
    </submittedName>
</protein>
<proteinExistence type="predicted"/>
<feature type="region of interest" description="Disordered" evidence="1">
    <location>
        <begin position="78"/>
        <end position="101"/>
    </location>
</feature>
<sequence length="101" mass="10708">MANPVIDGKRADSARRRERVLKAIDAAVKSGGDITISGLAPHGSSRPDIPLYRHPNLLERVHVAASAPTGDGRMAAVCRTSKPTSRTRWRPTSALPQGSGS</sequence>
<evidence type="ECO:0000313" key="3">
    <source>
        <dbReference type="Proteomes" id="UP000660554"/>
    </source>
</evidence>
<gene>
    <name evidence="2" type="ORF">Scinn_46750</name>
</gene>
<keyword evidence="3" id="KW-1185">Reference proteome</keyword>